<evidence type="ECO:0000313" key="2">
    <source>
        <dbReference type="EMBL" id="KAF3004129.1"/>
    </source>
</evidence>
<dbReference type="AlphaFoldDB" id="A0A9P4WC67"/>
<feature type="region of interest" description="Disordered" evidence="1">
    <location>
        <begin position="125"/>
        <end position="190"/>
    </location>
</feature>
<dbReference type="Proteomes" id="UP000801428">
    <property type="component" value="Unassembled WGS sequence"/>
</dbReference>
<reference evidence="2" key="1">
    <citation type="submission" date="2019-04" db="EMBL/GenBank/DDBJ databases">
        <title>Sequencing of skin fungus with MAO and IRED activity.</title>
        <authorList>
            <person name="Marsaioli A.J."/>
            <person name="Bonatto J.M.C."/>
            <person name="Reis Junior O."/>
        </authorList>
    </citation>
    <scope>NUCLEOTIDE SEQUENCE</scope>
    <source>
        <strain evidence="2">30M1</strain>
    </source>
</reference>
<dbReference type="OrthoDB" id="3786709at2759"/>
<proteinExistence type="predicted"/>
<evidence type="ECO:0000256" key="1">
    <source>
        <dbReference type="SAM" id="MobiDB-lite"/>
    </source>
</evidence>
<dbReference type="EMBL" id="SWKU01000008">
    <property type="protein sequence ID" value="KAF3004129.1"/>
    <property type="molecule type" value="Genomic_DNA"/>
</dbReference>
<organism evidence="2 3">
    <name type="scientific">Curvularia kusanoi</name>
    <name type="common">Cochliobolus kusanoi</name>
    <dbReference type="NCBI Taxonomy" id="90978"/>
    <lineage>
        <taxon>Eukaryota</taxon>
        <taxon>Fungi</taxon>
        <taxon>Dikarya</taxon>
        <taxon>Ascomycota</taxon>
        <taxon>Pezizomycotina</taxon>
        <taxon>Dothideomycetes</taxon>
        <taxon>Pleosporomycetidae</taxon>
        <taxon>Pleosporales</taxon>
        <taxon>Pleosporineae</taxon>
        <taxon>Pleosporaceae</taxon>
        <taxon>Curvularia</taxon>
    </lineage>
</organism>
<feature type="region of interest" description="Disordered" evidence="1">
    <location>
        <begin position="88"/>
        <end position="111"/>
    </location>
</feature>
<protein>
    <submittedName>
        <fullName evidence="2">Uncharacterized protein</fullName>
    </submittedName>
</protein>
<gene>
    <name evidence="2" type="ORF">E8E13_004715</name>
</gene>
<feature type="region of interest" description="Disordered" evidence="1">
    <location>
        <begin position="357"/>
        <end position="432"/>
    </location>
</feature>
<comment type="caution">
    <text evidence="2">The sequence shown here is derived from an EMBL/GenBank/DDBJ whole genome shotgun (WGS) entry which is preliminary data.</text>
</comment>
<feature type="compositionally biased region" description="Basic and acidic residues" evidence="1">
    <location>
        <begin position="140"/>
        <end position="150"/>
    </location>
</feature>
<name>A0A9P4WC67_CURKU</name>
<evidence type="ECO:0000313" key="3">
    <source>
        <dbReference type="Proteomes" id="UP000801428"/>
    </source>
</evidence>
<sequence>MSYGNFFDAGAGAGFEGNGLFDDEFYQGLPQAAEPNALGDFGYQNGNALQGDNAFGNFGYQDGNAFQGNGAFGDDDFLHGGAFQGQDAFGDNAFQGEHNGFDQNFPPAFNQAVDPAHDAALEEQFNQPPADGTPQPDSPTHQETHLRESIDNPGATALNDDDKVDSSPTSRAAAHYRPQPHILAQHPEPTTVTSQFYNRLTASRFRTSAEAKAHRKRARMPPKSKAEDVARVKKLGREYWVCRIFNSMIDTAHITDSSFSTNRARFEKQAVFDHLDLEAAAHHVFDEAIAVHERGWNRPTVYHKSARRGKLVDISEESLELRLTRICSVLRETKSTVDDVMRGGVTLALLCDNPEARKHTKASNDTGNAKRGERLRQTATKQRVKKAKQESPEAGGSSNAQNLQEIEGSGVLESGNQIQEGSQIGEVSDGED</sequence>
<keyword evidence="3" id="KW-1185">Reference proteome</keyword>
<accession>A0A9P4WC67</accession>